<reference evidence="1" key="1">
    <citation type="journal article" date="2020" name="Nature">
        <title>Giant virus diversity and host interactions through global metagenomics.</title>
        <authorList>
            <person name="Schulz F."/>
            <person name="Roux S."/>
            <person name="Paez-Espino D."/>
            <person name="Jungbluth S."/>
            <person name="Walsh D.A."/>
            <person name="Denef V.J."/>
            <person name="McMahon K.D."/>
            <person name="Konstantinidis K.T."/>
            <person name="Eloe-Fadrosh E.A."/>
            <person name="Kyrpides N.C."/>
            <person name="Woyke T."/>
        </authorList>
    </citation>
    <scope>NUCLEOTIDE SEQUENCE</scope>
    <source>
        <strain evidence="1">GVMAG-M-3300020727-4</strain>
    </source>
</reference>
<proteinExistence type="predicted"/>
<protein>
    <submittedName>
        <fullName evidence="1">Uncharacterized protein</fullName>
    </submittedName>
</protein>
<organism evidence="1">
    <name type="scientific">viral metagenome</name>
    <dbReference type="NCBI Taxonomy" id="1070528"/>
    <lineage>
        <taxon>unclassified sequences</taxon>
        <taxon>metagenomes</taxon>
        <taxon>organismal metagenomes</taxon>
    </lineage>
</organism>
<dbReference type="AlphaFoldDB" id="A0A6C0CEU3"/>
<sequence>MSSINNFKDLVKSKEFNTVMYDEYFFEEVANDGLNTRYLKRDNYKLNNLKNIDFPDLLLNLVNGFLDNLNVTIFVEETYTKNNLNYYCNIKSDLEHYKFIEDIYYNVDLKCSKNNVLEIETSIEKKYDENQINEIDKIFLNLFLIFMENNYTNYVKNNIFKKKLSKLNLHSFVLNIT</sequence>
<evidence type="ECO:0000313" key="1">
    <source>
        <dbReference type="EMBL" id="QHT03098.1"/>
    </source>
</evidence>
<name>A0A6C0CEU3_9ZZZZ</name>
<dbReference type="EMBL" id="MN739405">
    <property type="protein sequence ID" value="QHT03098.1"/>
    <property type="molecule type" value="Genomic_DNA"/>
</dbReference>
<accession>A0A6C0CEU3</accession>